<accession>A0AA35VCG7</accession>
<sequence>MVTTTAVGVAVSLLTYSPLMIVLFFVMVVAFAYLFAIDGFISCFNFGARWGIAILMEFSVYPGVIGAWVFYKESSWIQAAIFTVSMYVLASLLSVGYVLVQFFKLSREESSTNPLYFVLVRRHKRESHTSGISVVTARVMFSTLACLTPGALIYTLIKDISGSYAESYFLTNMTDLYVHAVMLSVWIAYKESSWIIASLWIILHLCFGSITLCVYAVWQLFCLSPDQPASLIIFNGNDIHLQQSDPLLMSHANVQV</sequence>
<gene>
    <name evidence="2" type="ORF">LSALG_LOCUS9479</name>
</gene>
<feature type="transmembrane region" description="Helical" evidence="1">
    <location>
        <begin position="16"/>
        <end position="36"/>
    </location>
</feature>
<dbReference type="Proteomes" id="UP001177003">
    <property type="component" value="Chromosome 1"/>
</dbReference>
<keyword evidence="1" id="KW-0812">Transmembrane</keyword>
<dbReference type="PANTHER" id="PTHR36318">
    <property type="entry name" value="OS06G0581300 PROTEIN"/>
    <property type="match status" value="1"/>
</dbReference>
<keyword evidence="1" id="KW-1133">Transmembrane helix</keyword>
<evidence type="ECO:0000256" key="1">
    <source>
        <dbReference type="SAM" id="Phobius"/>
    </source>
</evidence>
<proteinExistence type="predicted"/>
<organism evidence="2 3">
    <name type="scientific">Lactuca saligna</name>
    <name type="common">Willowleaf lettuce</name>
    <dbReference type="NCBI Taxonomy" id="75948"/>
    <lineage>
        <taxon>Eukaryota</taxon>
        <taxon>Viridiplantae</taxon>
        <taxon>Streptophyta</taxon>
        <taxon>Embryophyta</taxon>
        <taxon>Tracheophyta</taxon>
        <taxon>Spermatophyta</taxon>
        <taxon>Magnoliopsida</taxon>
        <taxon>eudicotyledons</taxon>
        <taxon>Gunneridae</taxon>
        <taxon>Pentapetalae</taxon>
        <taxon>asterids</taxon>
        <taxon>campanulids</taxon>
        <taxon>Asterales</taxon>
        <taxon>Asteraceae</taxon>
        <taxon>Cichorioideae</taxon>
        <taxon>Cichorieae</taxon>
        <taxon>Lactucinae</taxon>
        <taxon>Lactuca</taxon>
    </lineage>
</organism>
<evidence type="ECO:0000313" key="2">
    <source>
        <dbReference type="EMBL" id="CAI9269090.1"/>
    </source>
</evidence>
<reference evidence="2" key="1">
    <citation type="submission" date="2023-04" db="EMBL/GenBank/DDBJ databases">
        <authorList>
            <person name="Vijverberg K."/>
            <person name="Xiong W."/>
            <person name="Schranz E."/>
        </authorList>
    </citation>
    <scope>NUCLEOTIDE SEQUENCE</scope>
</reference>
<feature type="transmembrane region" description="Helical" evidence="1">
    <location>
        <begin position="131"/>
        <end position="157"/>
    </location>
</feature>
<name>A0AA35VCG7_LACSI</name>
<dbReference type="InterPro" id="IPR009943">
    <property type="entry name" value="DUF1475"/>
</dbReference>
<keyword evidence="1" id="KW-0472">Membrane</keyword>
<feature type="transmembrane region" description="Helical" evidence="1">
    <location>
        <begin position="169"/>
        <end position="189"/>
    </location>
</feature>
<feature type="transmembrane region" description="Helical" evidence="1">
    <location>
        <begin position="196"/>
        <end position="218"/>
    </location>
</feature>
<feature type="transmembrane region" description="Helical" evidence="1">
    <location>
        <begin position="76"/>
        <end position="100"/>
    </location>
</feature>
<feature type="transmembrane region" description="Helical" evidence="1">
    <location>
        <begin position="48"/>
        <end position="70"/>
    </location>
</feature>
<dbReference type="Pfam" id="PF07343">
    <property type="entry name" value="DUF1475"/>
    <property type="match status" value="1"/>
</dbReference>
<keyword evidence="3" id="KW-1185">Reference proteome</keyword>
<protein>
    <submittedName>
        <fullName evidence="2">Uncharacterized protein</fullName>
    </submittedName>
</protein>
<dbReference type="EMBL" id="OX465077">
    <property type="protein sequence ID" value="CAI9269090.1"/>
    <property type="molecule type" value="Genomic_DNA"/>
</dbReference>
<dbReference type="PANTHER" id="PTHR36318:SF4">
    <property type="entry name" value="REVERSE TRANSCRIPTASE, RNA-DEPENDENT DNA POLYMERASE-RELATED"/>
    <property type="match status" value="1"/>
</dbReference>
<evidence type="ECO:0000313" key="3">
    <source>
        <dbReference type="Proteomes" id="UP001177003"/>
    </source>
</evidence>
<dbReference type="AlphaFoldDB" id="A0AA35VCG7"/>